<comment type="caution">
    <text evidence="7">The sequence shown here is derived from an EMBL/GenBank/DDBJ whole genome shotgun (WGS) entry which is preliminary data.</text>
</comment>
<protein>
    <submittedName>
        <fullName evidence="7">Uncharacterized protein</fullName>
    </submittedName>
</protein>
<gene>
    <name evidence="7" type="ORF">NQ315_000778</name>
</gene>
<evidence type="ECO:0000256" key="5">
    <source>
        <dbReference type="ARBA" id="ARBA00023242"/>
    </source>
</evidence>
<feature type="non-terminal residue" evidence="7">
    <location>
        <position position="1"/>
    </location>
</feature>
<evidence type="ECO:0000256" key="2">
    <source>
        <dbReference type="ARBA" id="ARBA00004210"/>
    </source>
</evidence>
<feature type="compositionally biased region" description="Polar residues" evidence="6">
    <location>
        <begin position="52"/>
        <end position="68"/>
    </location>
</feature>
<dbReference type="Pfam" id="PF14799">
    <property type="entry name" value="FAM195"/>
    <property type="match status" value="1"/>
</dbReference>
<reference evidence="7 8" key="1">
    <citation type="journal article" date="2023" name="Insect Mol. Biol.">
        <title>Genome sequencing provides insights into the evolution of gene families encoding plant cell wall-degrading enzymes in longhorned beetles.</title>
        <authorList>
            <person name="Shin N.R."/>
            <person name="Okamura Y."/>
            <person name="Kirsch R."/>
            <person name="Pauchet Y."/>
        </authorList>
    </citation>
    <scope>NUCLEOTIDE SEQUENCE [LARGE SCALE GENOMIC DNA]</scope>
    <source>
        <strain evidence="7">EAD_L_NR</strain>
    </source>
</reference>
<dbReference type="Proteomes" id="UP001159042">
    <property type="component" value="Unassembled WGS sequence"/>
</dbReference>
<feature type="region of interest" description="Disordered" evidence="6">
    <location>
        <begin position="44"/>
        <end position="74"/>
    </location>
</feature>
<organism evidence="7 8">
    <name type="scientific">Exocentrus adspersus</name>
    <dbReference type="NCBI Taxonomy" id="1586481"/>
    <lineage>
        <taxon>Eukaryota</taxon>
        <taxon>Metazoa</taxon>
        <taxon>Ecdysozoa</taxon>
        <taxon>Arthropoda</taxon>
        <taxon>Hexapoda</taxon>
        <taxon>Insecta</taxon>
        <taxon>Pterygota</taxon>
        <taxon>Neoptera</taxon>
        <taxon>Endopterygota</taxon>
        <taxon>Coleoptera</taxon>
        <taxon>Polyphaga</taxon>
        <taxon>Cucujiformia</taxon>
        <taxon>Chrysomeloidea</taxon>
        <taxon>Cerambycidae</taxon>
        <taxon>Lamiinae</taxon>
        <taxon>Acanthocinini</taxon>
        <taxon>Exocentrus</taxon>
    </lineage>
</organism>
<dbReference type="EMBL" id="JANEYG010000002">
    <property type="protein sequence ID" value="KAJ8924628.1"/>
    <property type="molecule type" value="Genomic_DNA"/>
</dbReference>
<dbReference type="InterPro" id="IPR029428">
    <property type="entry name" value="MCRIP"/>
</dbReference>
<keyword evidence="8" id="KW-1185">Reference proteome</keyword>
<name>A0AAV8WDQ6_9CUCU</name>
<evidence type="ECO:0000313" key="7">
    <source>
        <dbReference type="EMBL" id="KAJ8924628.1"/>
    </source>
</evidence>
<sequence length="137" mass="15813">GLACVGDVYSREIEILTSYGGEISRTIALYVCLISVDLPPDQKTRGPRMGLSQLNGNNRRPTNITRMPSNEKPVHTQHDDLIKYIYDSWSKVEMERGSNSVKYYQDEAAHQLKDFQPFDLEAYWGRRLHQTIQQQHS</sequence>
<dbReference type="GO" id="GO:0010494">
    <property type="term" value="C:cytoplasmic stress granule"/>
    <property type="evidence" value="ECO:0007669"/>
    <property type="project" value="UniProtKB-SubCell"/>
</dbReference>
<evidence type="ECO:0000256" key="3">
    <source>
        <dbReference type="ARBA" id="ARBA00010821"/>
    </source>
</evidence>
<proteinExistence type="inferred from homology"/>
<evidence type="ECO:0000256" key="1">
    <source>
        <dbReference type="ARBA" id="ARBA00004123"/>
    </source>
</evidence>
<keyword evidence="5" id="KW-0539">Nucleus</keyword>
<evidence type="ECO:0000256" key="6">
    <source>
        <dbReference type="SAM" id="MobiDB-lite"/>
    </source>
</evidence>
<dbReference type="GO" id="GO:0005634">
    <property type="term" value="C:nucleus"/>
    <property type="evidence" value="ECO:0007669"/>
    <property type="project" value="UniProtKB-SubCell"/>
</dbReference>
<evidence type="ECO:0000313" key="8">
    <source>
        <dbReference type="Proteomes" id="UP001159042"/>
    </source>
</evidence>
<comment type="similarity">
    <text evidence="3">Belongs to the MCRIP family.</text>
</comment>
<evidence type="ECO:0000256" key="4">
    <source>
        <dbReference type="ARBA" id="ARBA00022490"/>
    </source>
</evidence>
<comment type="subcellular location">
    <subcellularLocation>
        <location evidence="2">Cytoplasm</location>
        <location evidence="2">Stress granule</location>
    </subcellularLocation>
    <subcellularLocation>
        <location evidence="1">Nucleus</location>
    </subcellularLocation>
</comment>
<accession>A0AAV8WDQ6</accession>
<keyword evidence="4" id="KW-0963">Cytoplasm</keyword>
<dbReference type="AlphaFoldDB" id="A0AAV8WDQ6"/>